<keyword evidence="1" id="KW-0805">Transcription regulation</keyword>
<dbReference type="Gene3D" id="3.40.50.10490">
    <property type="entry name" value="Glucose-6-phosphate isomerase like protein, domain 1"/>
    <property type="match status" value="1"/>
</dbReference>
<dbReference type="Gene3D" id="1.10.10.10">
    <property type="entry name" value="Winged helix-like DNA-binding domain superfamily/Winged helix DNA-binding domain"/>
    <property type="match status" value="1"/>
</dbReference>
<dbReference type="Proteomes" id="UP000076625">
    <property type="component" value="Unassembled WGS sequence"/>
</dbReference>
<dbReference type="STRING" id="1452487.AVW16_12300"/>
<dbReference type="InterPro" id="IPR000281">
    <property type="entry name" value="HTH_RpiR"/>
</dbReference>
<dbReference type="PANTHER" id="PTHR30514">
    <property type="entry name" value="GLUCOKINASE"/>
    <property type="match status" value="1"/>
</dbReference>
<evidence type="ECO:0000313" key="8">
    <source>
        <dbReference type="Proteomes" id="UP000076625"/>
    </source>
</evidence>
<keyword evidence="3" id="KW-0324">Glycolysis</keyword>
<dbReference type="CDD" id="cd05013">
    <property type="entry name" value="SIS_RpiR"/>
    <property type="match status" value="1"/>
</dbReference>
<dbReference type="InterPro" id="IPR001347">
    <property type="entry name" value="SIS_dom"/>
</dbReference>
<dbReference type="PANTHER" id="PTHR30514:SF1">
    <property type="entry name" value="HTH-TYPE TRANSCRIPTIONAL REGULATOR HEXR-RELATED"/>
    <property type="match status" value="1"/>
</dbReference>
<dbReference type="OrthoDB" id="257751at2"/>
<dbReference type="GO" id="GO:0097367">
    <property type="term" value="F:carbohydrate derivative binding"/>
    <property type="evidence" value="ECO:0007669"/>
    <property type="project" value="InterPro"/>
</dbReference>
<proteinExistence type="predicted"/>
<dbReference type="InterPro" id="IPR047640">
    <property type="entry name" value="RpiR-like"/>
</dbReference>
<dbReference type="GO" id="GO:0003700">
    <property type="term" value="F:DNA-binding transcription factor activity"/>
    <property type="evidence" value="ECO:0007669"/>
    <property type="project" value="InterPro"/>
</dbReference>
<evidence type="ECO:0000259" key="5">
    <source>
        <dbReference type="PROSITE" id="PS51071"/>
    </source>
</evidence>
<keyword evidence="8" id="KW-1185">Reference proteome</keyword>
<dbReference type="GO" id="GO:0003677">
    <property type="term" value="F:DNA binding"/>
    <property type="evidence" value="ECO:0007669"/>
    <property type="project" value="UniProtKB-KW"/>
</dbReference>
<name>A0A161S8I3_9NEIS</name>
<dbReference type="PROSITE" id="PS00356">
    <property type="entry name" value="HTH_LACI_1"/>
    <property type="match status" value="1"/>
</dbReference>
<feature type="domain" description="SIS" evidence="6">
    <location>
        <begin position="119"/>
        <end position="258"/>
    </location>
</feature>
<dbReference type="InterPro" id="IPR036388">
    <property type="entry name" value="WH-like_DNA-bd_sf"/>
</dbReference>
<dbReference type="GO" id="GO:0006096">
    <property type="term" value="P:glycolytic process"/>
    <property type="evidence" value="ECO:0007669"/>
    <property type="project" value="UniProtKB-KW"/>
</dbReference>
<dbReference type="EMBL" id="LQQU01000027">
    <property type="protein sequence ID" value="KZE30502.1"/>
    <property type="molecule type" value="Genomic_DNA"/>
</dbReference>
<dbReference type="SUPFAM" id="SSF53697">
    <property type="entry name" value="SIS domain"/>
    <property type="match status" value="1"/>
</dbReference>
<dbReference type="RefSeq" id="WP_066613055.1">
    <property type="nucleotide sequence ID" value="NZ_LQQU01000027.1"/>
</dbReference>
<organism evidence="7 8">
    <name type="scientific">Crenobacter luteus</name>
    <dbReference type="NCBI Taxonomy" id="1452487"/>
    <lineage>
        <taxon>Bacteria</taxon>
        <taxon>Pseudomonadati</taxon>
        <taxon>Pseudomonadota</taxon>
        <taxon>Betaproteobacteria</taxon>
        <taxon>Neisseriales</taxon>
        <taxon>Neisseriaceae</taxon>
        <taxon>Crenobacter</taxon>
    </lineage>
</organism>
<evidence type="ECO:0000259" key="6">
    <source>
        <dbReference type="PROSITE" id="PS51464"/>
    </source>
</evidence>
<evidence type="ECO:0000256" key="1">
    <source>
        <dbReference type="ARBA" id="ARBA00023015"/>
    </source>
</evidence>
<dbReference type="PROSITE" id="PS51464">
    <property type="entry name" value="SIS"/>
    <property type="match status" value="1"/>
</dbReference>
<dbReference type="SUPFAM" id="SSF46689">
    <property type="entry name" value="Homeodomain-like"/>
    <property type="match status" value="1"/>
</dbReference>
<dbReference type="AlphaFoldDB" id="A0A161S8I3"/>
<dbReference type="Pfam" id="PF01418">
    <property type="entry name" value="HTH_6"/>
    <property type="match status" value="1"/>
</dbReference>
<evidence type="ECO:0000256" key="4">
    <source>
        <dbReference type="ARBA" id="ARBA00023163"/>
    </source>
</evidence>
<reference evidence="8" key="1">
    <citation type="submission" date="2016-01" db="EMBL/GenBank/DDBJ databases">
        <title>Draft genome of Chromobacterium sp. F49.</title>
        <authorList>
            <person name="Hong K.W."/>
        </authorList>
    </citation>
    <scope>NUCLEOTIDE SEQUENCE [LARGE SCALE GENOMIC DNA]</scope>
    <source>
        <strain evidence="8">CN10</strain>
    </source>
</reference>
<evidence type="ECO:0000256" key="2">
    <source>
        <dbReference type="ARBA" id="ARBA00023125"/>
    </source>
</evidence>
<evidence type="ECO:0000313" key="7">
    <source>
        <dbReference type="EMBL" id="KZE30502.1"/>
    </source>
</evidence>
<dbReference type="Pfam" id="PF01380">
    <property type="entry name" value="SIS"/>
    <property type="match status" value="1"/>
</dbReference>
<keyword evidence="2" id="KW-0238">DNA-binding</keyword>
<dbReference type="InterPro" id="IPR009057">
    <property type="entry name" value="Homeodomain-like_sf"/>
</dbReference>
<comment type="caution">
    <text evidence="7">The sequence shown here is derived from an EMBL/GenBank/DDBJ whole genome shotgun (WGS) entry which is preliminary data.</text>
</comment>
<sequence length="283" mass="30024">MLDEIATRLPKLSAAEARVGELVLSRPESVQSAPVAEIARLAGVSQPTVIRFCRSLGASGLSDFKLKLARSSASGVPYVHAAVRADDAPADIAAKVFDNTMSALTHCRSQIDPAALEAAVARLAEARRIEFYGMGNSGIIAADAQHKFFRFGMATVAYADPHIQTMAASVLTPDDVLVAISNSGRSLEILDAVRVARDSGAGVIALTRHASPLAELADVALTIDVPEDADSVSPMLSRLMHLVLIDILAVGVALRRGPGVIDLLEKTKRNLSGRRLRERKSES</sequence>
<dbReference type="InterPro" id="IPR046348">
    <property type="entry name" value="SIS_dom_sf"/>
</dbReference>
<dbReference type="InterPro" id="IPR035472">
    <property type="entry name" value="RpiR-like_SIS"/>
</dbReference>
<evidence type="ECO:0000256" key="3">
    <source>
        <dbReference type="ARBA" id="ARBA00023152"/>
    </source>
</evidence>
<feature type="domain" description="HTH rpiR-type" evidence="5">
    <location>
        <begin position="1"/>
        <end position="75"/>
    </location>
</feature>
<keyword evidence="4" id="KW-0804">Transcription</keyword>
<gene>
    <name evidence="7" type="ORF">AVW16_12300</name>
</gene>
<dbReference type="PROSITE" id="PS51071">
    <property type="entry name" value="HTH_RPIR"/>
    <property type="match status" value="1"/>
</dbReference>
<accession>A0A161S8I3</accession>
<protein>
    <submittedName>
        <fullName evidence="7">Transcriptional regulator</fullName>
    </submittedName>
</protein>